<reference evidence="5 6" key="1">
    <citation type="journal article" date="2015" name="Genome Biol.">
        <title>Comparative genomics of Steinernema reveals deeply conserved gene regulatory networks.</title>
        <authorList>
            <person name="Dillman A.R."/>
            <person name="Macchietto M."/>
            <person name="Porter C.F."/>
            <person name="Rogers A."/>
            <person name="Williams B."/>
            <person name="Antoshechkin I."/>
            <person name="Lee M.M."/>
            <person name="Goodwin Z."/>
            <person name="Lu X."/>
            <person name="Lewis E.E."/>
            <person name="Goodrich-Blair H."/>
            <person name="Stock S.P."/>
            <person name="Adams B.J."/>
            <person name="Sternberg P.W."/>
            <person name="Mortazavi A."/>
        </authorList>
    </citation>
    <scope>NUCLEOTIDE SEQUENCE [LARGE SCALE GENOMIC DNA]</scope>
    <source>
        <strain evidence="5 6">ALL</strain>
    </source>
</reference>
<dbReference type="OrthoDB" id="5846711at2759"/>
<keyword evidence="2" id="KW-1015">Disulfide bond</keyword>
<dbReference type="InterPro" id="IPR013783">
    <property type="entry name" value="Ig-like_fold"/>
</dbReference>
<proteinExistence type="predicted"/>
<protein>
    <recommendedName>
        <fullName evidence="4">Ig-like domain-containing protein</fullName>
    </recommendedName>
</protein>
<name>A0A4U5PH08_STECR</name>
<dbReference type="Gene3D" id="2.60.40.10">
    <property type="entry name" value="Immunoglobulins"/>
    <property type="match status" value="1"/>
</dbReference>
<feature type="domain" description="Ig-like" evidence="4">
    <location>
        <begin position="29"/>
        <end position="98"/>
    </location>
</feature>
<dbReference type="STRING" id="34508.A0A4U5PH08"/>
<gene>
    <name evidence="5" type="ORF">L596_010001</name>
</gene>
<sequence>MLSVKYKRITIHMDCDSEAKEKAIGRCPPEFVELLRSASSNVGGTAVLKCKVKGDPRPKLKWTKDGKEIEMSARITTTYAEDGSIELKVENVTKNEGALPTEDKHITMLRIGKVRSLLSILRKQFFFDSGCRKFVSSGPTSWVVGLKTWVSS</sequence>
<reference evidence="5 6" key="2">
    <citation type="journal article" date="2019" name="G3 (Bethesda)">
        <title>Hybrid Assembly of the Genome of the Entomopathogenic Nematode Steinernema carpocapsae Identifies the X-Chromosome.</title>
        <authorList>
            <person name="Serra L."/>
            <person name="Macchietto M."/>
            <person name="Macias-Munoz A."/>
            <person name="McGill C.J."/>
            <person name="Rodriguez I.M."/>
            <person name="Rodriguez B."/>
            <person name="Murad R."/>
            <person name="Mortazavi A."/>
        </authorList>
    </citation>
    <scope>NUCLEOTIDE SEQUENCE [LARGE SCALE GENOMIC DNA]</scope>
    <source>
        <strain evidence="5 6">ALL</strain>
    </source>
</reference>
<dbReference type="InterPro" id="IPR036179">
    <property type="entry name" value="Ig-like_dom_sf"/>
</dbReference>
<dbReference type="Pfam" id="PF07679">
    <property type="entry name" value="I-set"/>
    <property type="match status" value="1"/>
</dbReference>
<dbReference type="SUPFAM" id="SSF48726">
    <property type="entry name" value="Immunoglobulin"/>
    <property type="match status" value="1"/>
</dbReference>
<dbReference type="InterPro" id="IPR013098">
    <property type="entry name" value="Ig_I-set"/>
</dbReference>
<dbReference type="PANTHER" id="PTHR47633:SF15">
    <property type="entry name" value="IG-LIKE DOMAIN-CONTAINING PROTEIN"/>
    <property type="match status" value="1"/>
</dbReference>
<keyword evidence="1" id="KW-0677">Repeat</keyword>
<evidence type="ECO:0000256" key="2">
    <source>
        <dbReference type="ARBA" id="ARBA00023157"/>
    </source>
</evidence>
<accession>A0A4U5PH08</accession>
<dbReference type="PROSITE" id="PS50835">
    <property type="entry name" value="IG_LIKE"/>
    <property type="match status" value="1"/>
</dbReference>
<dbReference type="FunFam" id="2.60.40.10:FF:000032">
    <property type="entry name" value="palladin isoform X1"/>
    <property type="match status" value="1"/>
</dbReference>
<evidence type="ECO:0000256" key="3">
    <source>
        <dbReference type="ARBA" id="ARBA00023319"/>
    </source>
</evidence>
<keyword evidence="6" id="KW-1185">Reference proteome</keyword>
<dbReference type="PANTHER" id="PTHR47633">
    <property type="entry name" value="IMMUNOGLOBULIN"/>
    <property type="match status" value="1"/>
</dbReference>
<evidence type="ECO:0000313" key="6">
    <source>
        <dbReference type="Proteomes" id="UP000298663"/>
    </source>
</evidence>
<evidence type="ECO:0000259" key="4">
    <source>
        <dbReference type="PROSITE" id="PS50835"/>
    </source>
</evidence>
<evidence type="ECO:0000256" key="1">
    <source>
        <dbReference type="ARBA" id="ARBA00022737"/>
    </source>
</evidence>
<evidence type="ECO:0000313" key="5">
    <source>
        <dbReference type="EMBL" id="TKR95892.1"/>
    </source>
</evidence>
<comment type="caution">
    <text evidence="5">The sequence shown here is derived from an EMBL/GenBank/DDBJ whole genome shotgun (WGS) entry which is preliminary data.</text>
</comment>
<dbReference type="InterPro" id="IPR007110">
    <property type="entry name" value="Ig-like_dom"/>
</dbReference>
<organism evidence="5 6">
    <name type="scientific">Steinernema carpocapsae</name>
    <name type="common">Entomopathogenic nematode</name>
    <dbReference type="NCBI Taxonomy" id="34508"/>
    <lineage>
        <taxon>Eukaryota</taxon>
        <taxon>Metazoa</taxon>
        <taxon>Ecdysozoa</taxon>
        <taxon>Nematoda</taxon>
        <taxon>Chromadorea</taxon>
        <taxon>Rhabditida</taxon>
        <taxon>Tylenchina</taxon>
        <taxon>Panagrolaimomorpha</taxon>
        <taxon>Strongyloidoidea</taxon>
        <taxon>Steinernematidae</taxon>
        <taxon>Steinernema</taxon>
    </lineage>
</organism>
<dbReference type="Proteomes" id="UP000298663">
    <property type="component" value="Unassembled WGS sequence"/>
</dbReference>
<dbReference type="AlphaFoldDB" id="A0A4U5PH08"/>
<dbReference type="EMBL" id="AZBU02000002">
    <property type="protein sequence ID" value="TKR95892.1"/>
    <property type="molecule type" value="Genomic_DNA"/>
</dbReference>
<keyword evidence="3" id="KW-0393">Immunoglobulin domain</keyword>